<gene>
    <name evidence="2" type="ORF">I79_005060</name>
</gene>
<evidence type="ECO:0000256" key="1">
    <source>
        <dbReference type="SAM" id="MobiDB-lite"/>
    </source>
</evidence>
<reference evidence="3" key="1">
    <citation type="journal article" date="2011" name="Nat. Biotechnol.">
        <title>The genomic sequence of the Chinese hamster ovary (CHO)-K1 cell line.</title>
        <authorList>
            <person name="Xu X."/>
            <person name="Nagarajan H."/>
            <person name="Lewis N.E."/>
            <person name="Pan S."/>
            <person name="Cai Z."/>
            <person name="Liu X."/>
            <person name="Chen W."/>
            <person name="Xie M."/>
            <person name="Wang W."/>
            <person name="Hammond S."/>
            <person name="Andersen M.R."/>
            <person name="Neff N."/>
            <person name="Passarelli B."/>
            <person name="Koh W."/>
            <person name="Fan H.C."/>
            <person name="Wang J."/>
            <person name="Gui Y."/>
            <person name="Lee K.H."/>
            <person name="Betenbaugh M.J."/>
            <person name="Quake S.R."/>
            <person name="Famili I."/>
            <person name="Palsson B.O."/>
            <person name="Wang J."/>
        </authorList>
    </citation>
    <scope>NUCLEOTIDE SEQUENCE [LARGE SCALE GENOMIC DNA]</scope>
    <source>
        <strain evidence="3">CHO K1 cell line</strain>
    </source>
</reference>
<dbReference type="AlphaFoldDB" id="G3H460"/>
<evidence type="ECO:0000313" key="3">
    <source>
        <dbReference type="Proteomes" id="UP000001075"/>
    </source>
</evidence>
<dbReference type="Proteomes" id="UP000001075">
    <property type="component" value="Unassembled WGS sequence"/>
</dbReference>
<dbReference type="InParanoid" id="G3H460"/>
<accession>G3H460</accession>
<proteinExistence type="predicted"/>
<name>G3H460_CRIGR</name>
<sequence>MKTAGLQETNDLREKSMRTRTAGQMEKNKDQRSAFVVQGVNTGLQWPVATIPGCGIYTMPNYLFPPTLVPHACTLP</sequence>
<organism evidence="2 3">
    <name type="scientific">Cricetulus griseus</name>
    <name type="common">Chinese hamster</name>
    <name type="synonym">Cricetulus barabensis griseus</name>
    <dbReference type="NCBI Taxonomy" id="10029"/>
    <lineage>
        <taxon>Eukaryota</taxon>
        <taxon>Metazoa</taxon>
        <taxon>Chordata</taxon>
        <taxon>Craniata</taxon>
        <taxon>Vertebrata</taxon>
        <taxon>Euteleostomi</taxon>
        <taxon>Mammalia</taxon>
        <taxon>Eutheria</taxon>
        <taxon>Euarchontoglires</taxon>
        <taxon>Glires</taxon>
        <taxon>Rodentia</taxon>
        <taxon>Myomorpha</taxon>
        <taxon>Muroidea</taxon>
        <taxon>Cricetidae</taxon>
        <taxon>Cricetinae</taxon>
        <taxon>Cricetulus</taxon>
    </lineage>
</organism>
<evidence type="ECO:0000313" key="2">
    <source>
        <dbReference type="EMBL" id="EGV97402.1"/>
    </source>
</evidence>
<feature type="region of interest" description="Disordered" evidence="1">
    <location>
        <begin position="1"/>
        <end position="31"/>
    </location>
</feature>
<protein>
    <submittedName>
        <fullName evidence="2">Uncharacterized protein</fullName>
    </submittedName>
</protein>
<dbReference type="EMBL" id="JH000137">
    <property type="protein sequence ID" value="EGV97402.1"/>
    <property type="molecule type" value="Genomic_DNA"/>
</dbReference>